<keyword evidence="4 6" id="KW-1133">Transmembrane helix</keyword>
<dbReference type="EMBL" id="CP027667">
    <property type="protein sequence ID" value="AVO49131.1"/>
    <property type="molecule type" value="Genomic_DNA"/>
</dbReference>
<gene>
    <name evidence="8" type="ORF">C6568_07560</name>
</gene>
<protein>
    <submittedName>
        <fullName evidence="8">Cytochrome B</fullName>
    </submittedName>
</protein>
<dbReference type="InterPro" id="IPR011577">
    <property type="entry name" value="Cyt_b561_bac/Ni-Hgenase"/>
</dbReference>
<evidence type="ECO:0000256" key="3">
    <source>
        <dbReference type="ARBA" id="ARBA00022692"/>
    </source>
</evidence>
<accession>A0A2R3QBJ6</accession>
<dbReference type="GO" id="GO:0009055">
    <property type="term" value="F:electron transfer activity"/>
    <property type="evidence" value="ECO:0007669"/>
    <property type="project" value="InterPro"/>
</dbReference>
<dbReference type="AlphaFoldDB" id="A0A2R3QBJ6"/>
<evidence type="ECO:0000259" key="7">
    <source>
        <dbReference type="Pfam" id="PF01292"/>
    </source>
</evidence>
<evidence type="ECO:0000256" key="6">
    <source>
        <dbReference type="SAM" id="Phobius"/>
    </source>
</evidence>
<dbReference type="InterPro" id="IPR016174">
    <property type="entry name" value="Di-haem_cyt_TM"/>
</dbReference>
<dbReference type="RefSeq" id="WP_106683566.1">
    <property type="nucleotide sequence ID" value="NZ_CP027667.1"/>
</dbReference>
<dbReference type="GO" id="GO:0022904">
    <property type="term" value="P:respiratory electron transport chain"/>
    <property type="evidence" value="ECO:0007669"/>
    <property type="project" value="InterPro"/>
</dbReference>
<dbReference type="Gene3D" id="1.20.950.20">
    <property type="entry name" value="Transmembrane di-heme cytochromes, Chain C"/>
    <property type="match status" value="1"/>
</dbReference>
<sequence>MTQHHVIRIWDLPTRLFHWTLAAATIALVATAKLGGNAMLWHERLGYLMLALLVFRLAWGLVGGRWSRFASFLYSPARLLRYVRGGGQPHVDDVGHSPLGALSVFALLIVLVLQVASGLASDDEIAFTGPLARFLSGEWVGRATWYHADVGQYLIYGLVGLHLLAIAFYALVRRRRILRPMITGDKVLAEPVPASRDDGRMRALALVLVALAALLAWWVSRLDAGGGF</sequence>
<dbReference type="KEGG" id="mela:C6568_07560"/>
<feature type="domain" description="Cytochrome b561 bacterial/Ni-hydrogenase" evidence="7">
    <location>
        <begin position="10"/>
        <end position="184"/>
    </location>
</feature>
<dbReference type="PANTHER" id="PTHR30485">
    <property type="entry name" value="NI/FE-HYDROGENASE 1 B-TYPE CYTOCHROME SUBUNIT"/>
    <property type="match status" value="1"/>
</dbReference>
<feature type="transmembrane region" description="Helical" evidence="6">
    <location>
        <begin position="153"/>
        <end position="172"/>
    </location>
</feature>
<evidence type="ECO:0000256" key="2">
    <source>
        <dbReference type="ARBA" id="ARBA00022475"/>
    </source>
</evidence>
<dbReference type="InterPro" id="IPR051542">
    <property type="entry name" value="Hydrogenase_cytochrome"/>
</dbReference>
<dbReference type="GO" id="GO:0020037">
    <property type="term" value="F:heme binding"/>
    <property type="evidence" value="ECO:0007669"/>
    <property type="project" value="TreeGrafter"/>
</dbReference>
<keyword evidence="9" id="KW-1185">Reference proteome</keyword>
<dbReference type="PANTHER" id="PTHR30485:SF2">
    <property type="entry name" value="BLL0597 PROTEIN"/>
    <property type="match status" value="1"/>
</dbReference>
<proteinExistence type="predicted"/>
<dbReference type="SUPFAM" id="SSF81342">
    <property type="entry name" value="Transmembrane di-heme cytochromes"/>
    <property type="match status" value="1"/>
</dbReference>
<evidence type="ECO:0000256" key="5">
    <source>
        <dbReference type="ARBA" id="ARBA00023136"/>
    </source>
</evidence>
<comment type="subcellular location">
    <subcellularLocation>
        <location evidence="1">Cell membrane</location>
        <topology evidence="1">Multi-pass membrane protein</topology>
    </subcellularLocation>
</comment>
<dbReference type="GO" id="GO:0005886">
    <property type="term" value="C:plasma membrane"/>
    <property type="evidence" value="ECO:0007669"/>
    <property type="project" value="UniProtKB-SubCell"/>
</dbReference>
<dbReference type="Pfam" id="PF01292">
    <property type="entry name" value="Ni_hydr_CYTB"/>
    <property type="match status" value="1"/>
</dbReference>
<dbReference type="OrthoDB" id="196472at2"/>
<evidence type="ECO:0000313" key="9">
    <source>
        <dbReference type="Proteomes" id="UP000237925"/>
    </source>
</evidence>
<evidence type="ECO:0000313" key="8">
    <source>
        <dbReference type="EMBL" id="AVO49131.1"/>
    </source>
</evidence>
<evidence type="ECO:0000256" key="1">
    <source>
        <dbReference type="ARBA" id="ARBA00004651"/>
    </source>
</evidence>
<feature type="transmembrane region" description="Helical" evidence="6">
    <location>
        <begin position="99"/>
        <end position="120"/>
    </location>
</feature>
<dbReference type="Proteomes" id="UP000237925">
    <property type="component" value="Chromosome"/>
</dbReference>
<name>A0A2R3QBJ6_9BURK</name>
<feature type="transmembrane region" description="Helical" evidence="6">
    <location>
        <begin position="44"/>
        <end position="62"/>
    </location>
</feature>
<feature type="transmembrane region" description="Helical" evidence="6">
    <location>
        <begin position="12"/>
        <end position="32"/>
    </location>
</feature>
<keyword evidence="5 6" id="KW-0472">Membrane</keyword>
<evidence type="ECO:0000256" key="4">
    <source>
        <dbReference type="ARBA" id="ARBA00022989"/>
    </source>
</evidence>
<reference evidence="8 9" key="1">
    <citation type="submission" date="2018-03" db="EMBL/GenBank/DDBJ databases">
        <title>Genome sequencing of Melaminivora sp.</title>
        <authorList>
            <person name="Kim S.-J."/>
            <person name="Heo J."/>
            <person name="Ahn J.-H."/>
            <person name="Kwon S.-W."/>
        </authorList>
    </citation>
    <scope>NUCLEOTIDE SEQUENCE [LARGE SCALE GENOMIC DNA]</scope>
    <source>
        <strain evidence="8 9">SC2-9</strain>
    </source>
</reference>
<keyword evidence="2" id="KW-1003">Cell membrane</keyword>
<feature type="transmembrane region" description="Helical" evidence="6">
    <location>
        <begin position="203"/>
        <end position="220"/>
    </location>
</feature>
<organism evidence="8 9">
    <name type="scientific">Melaminivora suipulveris</name>
    <dbReference type="NCBI Taxonomy" id="2109913"/>
    <lineage>
        <taxon>Bacteria</taxon>
        <taxon>Pseudomonadati</taxon>
        <taxon>Pseudomonadota</taxon>
        <taxon>Betaproteobacteria</taxon>
        <taxon>Burkholderiales</taxon>
        <taxon>Comamonadaceae</taxon>
        <taxon>Melaminivora</taxon>
    </lineage>
</organism>
<keyword evidence="3 6" id="KW-0812">Transmembrane</keyword>